<dbReference type="AlphaFoldDB" id="A0A2A4YN61"/>
<evidence type="ECO:0000313" key="3">
    <source>
        <dbReference type="Proteomes" id="UP000217838"/>
    </source>
</evidence>
<proteinExistence type="predicted"/>
<dbReference type="Gene3D" id="2.130.10.10">
    <property type="entry name" value="YVTN repeat-like/Quinoprotein amine dehydrogenase"/>
    <property type="match status" value="1"/>
</dbReference>
<protein>
    <submittedName>
        <fullName evidence="2">Uncharacterized protein</fullName>
    </submittedName>
</protein>
<keyword evidence="1" id="KW-0732">Signal</keyword>
<dbReference type="InterPro" id="IPR011045">
    <property type="entry name" value="N2O_reductase_N"/>
</dbReference>
<accession>A0A2A4YN61</accession>
<dbReference type="InterPro" id="IPR015943">
    <property type="entry name" value="WD40/YVTN_repeat-like_dom_sf"/>
</dbReference>
<evidence type="ECO:0000313" key="2">
    <source>
        <dbReference type="EMBL" id="PCI96141.1"/>
    </source>
</evidence>
<dbReference type="SUPFAM" id="SSF50974">
    <property type="entry name" value="Nitrous oxide reductase, N-terminal domain"/>
    <property type="match status" value="1"/>
</dbReference>
<evidence type="ECO:0000256" key="1">
    <source>
        <dbReference type="SAM" id="SignalP"/>
    </source>
</evidence>
<feature type="signal peptide" evidence="1">
    <location>
        <begin position="1"/>
        <end position="23"/>
    </location>
</feature>
<comment type="caution">
    <text evidence="2">The sequence shown here is derived from an EMBL/GenBank/DDBJ whole genome shotgun (WGS) entry which is preliminary data.</text>
</comment>
<feature type="chain" id="PRO_5013354447" evidence="1">
    <location>
        <begin position="24"/>
        <end position="99"/>
    </location>
</feature>
<dbReference type="NCBIfam" id="TIGR02276">
    <property type="entry name" value="beta_rpt_yvtn"/>
    <property type="match status" value="1"/>
</dbReference>
<dbReference type="EMBL" id="NVUU01000002">
    <property type="protein sequence ID" value="PCI96141.1"/>
    <property type="molecule type" value="Genomic_DNA"/>
</dbReference>
<dbReference type="InterPro" id="IPR011964">
    <property type="entry name" value="YVTN_b-propeller_repeat"/>
</dbReference>
<organism evidence="2 3">
    <name type="scientific">Aerophobetes bacterium</name>
    <dbReference type="NCBI Taxonomy" id="2030807"/>
    <lineage>
        <taxon>Bacteria</taxon>
        <taxon>Candidatus Aerophobota</taxon>
    </lineage>
</organism>
<reference evidence="3" key="1">
    <citation type="submission" date="2017-08" db="EMBL/GenBank/DDBJ databases">
        <title>A dynamic microbial community with high functional redundancy inhabits the cold, oxic subseafloor aquifer.</title>
        <authorList>
            <person name="Tully B.J."/>
            <person name="Wheat C.G."/>
            <person name="Glazer B.T."/>
            <person name="Huber J.A."/>
        </authorList>
    </citation>
    <scope>NUCLEOTIDE SEQUENCE [LARGE SCALE GENOMIC DNA]</scope>
</reference>
<name>A0A2A4YN61_UNCAE</name>
<sequence length="99" mass="10765">MQFSIFFRVLTAILCSFTLLTEAAIDYQKVYVANSGSDSVSVINTATDMVSETVGVGNFPRALAIATVTSPDTPVTRVTADLIRYSPIKVQKGIRFRSN</sequence>
<gene>
    <name evidence="2" type="ORF">COB11_00235</name>
</gene>
<dbReference type="Proteomes" id="UP000217838">
    <property type="component" value="Unassembled WGS sequence"/>
</dbReference>